<dbReference type="OrthoDB" id="3682427at2759"/>
<name>A0A6A5K7U7_9PLEO</name>
<gene>
    <name evidence="1" type="ORF">BDW02DRAFT_503764</name>
</gene>
<reference evidence="1" key="1">
    <citation type="submission" date="2020-01" db="EMBL/GenBank/DDBJ databases">
        <authorList>
            <consortium name="DOE Joint Genome Institute"/>
            <person name="Haridas S."/>
            <person name="Albert R."/>
            <person name="Binder M."/>
            <person name="Bloem J."/>
            <person name="Labutti K."/>
            <person name="Salamov A."/>
            <person name="Andreopoulos B."/>
            <person name="Baker S.E."/>
            <person name="Barry K."/>
            <person name="Bills G."/>
            <person name="Bluhm B.H."/>
            <person name="Cannon C."/>
            <person name="Castanera R."/>
            <person name="Culley D.E."/>
            <person name="Daum C."/>
            <person name="Ezra D."/>
            <person name="Gonzalez J.B."/>
            <person name="Henrissat B."/>
            <person name="Kuo A."/>
            <person name="Liang C."/>
            <person name="Lipzen A."/>
            <person name="Lutzoni F."/>
            <person name="Magnuson J."/>
            <person name="Mondo S."/>
            <person name="Nolan M."/>
            <person name="Ohm R."/>
            <person name="Pangilinan J."/>
            <person name="Park H.-J."/>
            <person name="Ramirez L."/>
            <person name="Alfaro M."/>
            <person name="Sun H."/>
            <person name="Tritt A."/>
            <person name="Yoshinaga Y."/>
            <person name="Zwiers L.-H."/>
            <person name="Turgeon B.G."/>
            <person name="Goodwin S.B."/>
            <person name="Spatafora J.W."/>
            <person name="Crous P.W."/>
            <person name="Grigoriev I.V."/>
        </authorList>
    </citation>
    <scope>NUCLEOTIDE SEQUENCE</scope>
    <source>
        <strain evidence="1">P77</strain>
    </source>
</reference>
<accession>A0A6A5K7U7</accession>
<protein>
    <submittedName>
        <fullName evidence="1">Uncharacterized protein</fullName>
    </submittedName>
</protein>
<keyword evidence="2" id="KW-1185">Reference proteome</keyword>
<dbReference type="AlphaFoldDB" id="A0A6A5K7U7"/>
<dbReference type="EMBL" id="ML975346">
    <property type="protein sequence ID" value="KAF1832116.1"/>
    <property type="molecule type" value="Genomic_DNA"/>
</dbReference>
<evidence type="ECO:0000313" key="2">
    <source>
        <dbReference type="Proteomes" id="UP000800040"/>
    </source>
</evidence>
<sequence length="157" mass="16084">MSCQPFTSIPQPPTTLPSCAVPVGGSNSSILDACCNGHINAIATYSASDSPTIIVSSSLSPAASSTPIVNSEDDDGCFQYCITDSPDIVQSCLAEKMSAYKESQTTYGCFNADKAARRARGSDEGYVSAGTKIGGCAEWAVRLLLGVGVVGALMGSI</sequence>
<evidence type="ECO:0000313" key="1">
    <source>
        <dbReference type="EMBL" id="KAF1832116.1"/>
    </source>
</evidence>
<dbReference type="Proteomes" id="UP000800040">
    <property type="component" value="Unassembled WGS sequence"/>
</dbReference>
<organism evidence="1 2">
    <name type="scientific">Decorospora gaudefroyi</name>
    <dbReference type="NCBI Taxonomy" id="184978"/>
    <lineage>
        <taxon>Eukaryota</taxon>
        <taxon>Fungi</taxon>
        <taxon>Dikarya</taxon>
        <taxon>Ascomycota</taxon>
        <taxon>Pezizomycotina</taxon>
        <taxon>Dothideomycetes</taxon>
        <taxon>Pleosporomycetidae</taxon>
        <taxon>Pleosporales</taxon>
        <taxon>Pleosporineae</taxon>
        <taxon>Pleosporaceae</taxon>
        <taxon>Decorospora</taxon>
    </lineage>
</organism>
<proteinExistence type="predicted"/>